<protein>
    <submittedName>
        <fullName evidence="7">ABC transporter substrate-binding protein</fullName>
    </submittedName>
</protein>
<dbReference type="Gene3D" id="3.40.190.10">
    <property type="entry name" value="Periplasmic binding protein-like II"/>
    <property type="match status" value="2"/>
</dbReference>
<dbReference type="SUPFAM" id="SSF53850">
    <property type="entry name" value="Periplasmic binding protein-like II"/>
    <property type="match status" value="1"/>
</dbReference>
<evidence type="ECO:0000256" key="6">
    <source>
        <dbReference type="SAM" id="SignalP"/>
    </source>
</evidence>
<dbReference type="PANTHER" id="PTHR43649:SF33">
    <property type="entry name" value="POLYGALACTURONAN_RHAMNOGALACTURONAN-BINDING PROTEIN YTCQ"/>
    <property type="match status" value="1"/>
</dbReference>
<sequence length="203" mass="21474">MRSRFTKAIIAAIGAAALVVPMAACGSSNGSSSDNTLTIYSYYNKNAMTPVVEAFKDANPDINVEIAYGNGDSDYNSTLQTRIAGNQAPDVFNLSGNNANDLMSNGAAADLTGADYLDGIDQSYLDAYSKDGKVYGMSISGWLAGIVYNKDMLAEVGYDTVPDNLEDFAKLVKALNDKGITPYLENGQEMSGSLIALMGSINK</sequence>
<keyword evidence="5" id="KW-0449">Lipoprotein</keyword>
<evidence type="ECO:0000313" key="7">
    <source>
        <dbReference type="EMBL" id="NMM94605.1"/>
    </source>
</evidence>
<keyword evidence="3" id="KW-0472">Membrane</keyword>
<comment type="caution">
    <text evidence="7">The sequence shown here is derived from an EMBL/GenBank/DDBJ whole genome shotgun (WGS) entry which is preliminary data.</text>
</comment>
<reference evidence="7 8" key="1">
    <citation type="submission" date="2020-02" db="EMBL/GenBank/DDBJ databases">
        <title>Characterization of phylogenetic diversity of novel bifidobacterial species isolated in Czech ZOOs.</title>
        <authorList>
            <person name="Lugli G.A."/>
            <person name="Vera N.B."/>
            <person name="Ventura M."/>
        </authorList>
    </citation>
    <scope>NUCLEOTIDE SEQUENCE [LARGE SCALE GENOMIC DNA]</scope>
    <source>
        <strain evidence="7 8">DSM 109957</strain>
    </source>
</reference>
<dbReference type="InterPro" id="IPR050490">
    <property type="entry name" value="Bact_solute-bd_prot1"/>
</dbReference>
<gene>
    <name evidence="7" type="ORF">G1C95_1792</name>
</gene>
<dbReference type="InterPro" id="IPR006059">
    <property type="entry name" value="SBP"/>
</dbReference>
<evidence type="ECO:0000256" key="5">
    <source>
        <dbReference type="ARBA" id="ARBA00023288"/>
    </source>
</evidence>
<evidence type="ECO:0000256" key="3">
    <source>
        <dbReference type="ARBA" id="ARBA00023136"/>
    </source>
</evidence>
<keyword evidence="2 6" id="KW-0732">Signal</keyword>
<feature type="signal peptide" evidence="6">
    <location>
        <begin position="1"/>
        <end position="26"/>
    </location>
</feature>
<dbReference type="AlphaFoldDB" id="A0A7Y0HRZ4"/>
<keyword evidence="1" id="KW-1003">Cell membrane</keyword>
<dbReference type="PANTHER" id="PTHR43649">
    <property type="entry name" value="ARABINOSE-BINDING PROTEIN-RELATED"/>
    <property type="match status" value="1"/>
</dbReference>
<name>A0A7Y0HRZ4_9BIFI</name>
<keyword evidence="4" id="KW-0564">Palmitate</keyword>
<dbReference type="EMBL" id="JAAIII010000005">
    <property type="protein sequence ID" value="NMM94605.1"/>
    <property type="molecule type" value="Genomic_DNA"/>
</dbReference>
<proteinExistence type="predicted"/>
<dbReference type="Pfam" id="PF01547">
    <property type="entry name" value="SBP_bac_1"/>
    <property type="match status" value="1"/>
</dbReference>
<accession>A0A7Y0HRZ4</accession>
<evidence type="ECO:0000313" key="8">
    <source>
        <dbReference type="Proteomes" id="UP000532194"/>
    </source>
</evidence>
<feature type="chain" id="PRO_5031552974" evidence="6">
    <location>
        <begin position="27"/>
        <end position="203"/>
    </location>
</feature>
<keyword evidence="8" id="KW-1185">Reference proteome</keyword>
<evidence type="ECO:0000256" key="4">
    <source>
        <dbReference type="ARBA" id="ARBA00023139"/>
    </source>
</evidence>
<evidence type="ECO:0000256" key="2">
    <source>
        <dbReference type="ARBA" id="ARBA00022729"/>
    </source>
</evidence>
<organism evidence="7 8">
    <name type="scientific">Bifidobacterium oedipodis</name>
    <dbReference type="NCBI Taxonomy" id="2675322"/>
    <lineage>
        <taxon>Bacteria</taxon>
        <taxon>Bacillati</taxon>
        <taxon>Actinomycetota</taxon>
        <taxon>Actinomycetes</taxon>
        <taxon>Bifidobacteriales</taxon>
        <taxon>Bifidobacteriaceae</taxon>
        <taxon>Bifidobacterium</taxon>
    </lineage>
</organism>
<dbReference type="Proteomes" id="UP000532194">
    <property type="component" value="Unassembled WGS sequence"/>
</dbReference>
<evidence type="ECO:0000256" key="1">
    <source>
        <dbReference type="ARBA" id="ARBA00022475"/>
    </source>
</evidence>